<feature type="binding site" evidence="25">
    <location>
        <position position="206"/>
    </location>
    <ligand>
        <name>Mg(2+)</name>
        <dbReference type="ChEBI" id="CHEBI:18420"/>
        <label>1</label>
    </ligand>
</feature>
<dbReference type="InterPro" id="IPR050792">
    <property type="entry name" value="ADP-ribosylglycohydrolase"/>
</dbReference>
<name>A0A670J087_PODMU</name>
<dbReference type="GO" id="GO:0006281">
    <property type="term" value="P:DNA repair"/>
    <property type="evidence" value="ECO:0007669"/>
    <property type="project" value="UniProtKB-KW"/>
</dbReference>
<keyword evidence="10 25" id="KW-0479">Metal-binding</keyword>
<evidence type="ECO:0000256" key="25">
    <source>
        <dbReference type="PIRSR" id="PIRSR605502-1"/>
    </source>
</evidence>
<feature type="chain" id="PRO_5025478607" description="ADP-ribosylhydrolase ARH3" evidence="27">
    <location>
        <begin position="25"/>
        <end position="494"/>
    </location>
</feature>
<proteinExistence type="inferred from homology"/>
<evidence type="ECO:0000256" key="24">
    <source>
        <dbReference type="ARBA" id="ARBA00049015"/>
    </source>
</evidence>
<comment type="cofactor">
    <cofactor evidence="25">
        <name>Mg(2+)</name>
        <dbReference type="ChEBI" id="CHEBI:18420"/>
    </cofactor>
    <text evidence="25">Binds 2 magnesium ions per subunit.</text>
</comment>
<feature type="signal peptide" evidence="27">
    <location>
        <begin position="1"/>
        <end position="24"/>
    </location>
</feature>
<evidence type="ECO:0000313" key="29">
    <source>
        <dbReference type="Proteomes" id="UP000472272"/>
    </source>
</evidence>
<dbReference type="Ensembl" id="ENSPMRT00000018135.1">
    <property type="protein sequence ID" value="ENSPMRP00000017024.1"/>
    <property type="gene ID" value="ENSPMRG00000011296.1"/>
</dbReference>
<keyword evidence="11" id="KW-0227">DNA damage</keyword>
<keyword evidence="27" id="KW-0732">Signal</keyword>
<dbReference type="PANTHER" id="PTHR16222:SF24">
    <property type="entry name" value="ADP-RIBOSYLHYDROLASE ARH3"/>
    <property type="match status" value="1"/>
</dbReference>
<dbReference type="GO" id="GO:0071451">
    <property type="term" value="P:cellular response to superoxide"/>
    <property type="evidence" value="ECO:0007669"/>
    <property type="project" value="Ensembl"/>
</dbReference>
<comment type="similarity">
    <text evidence="5">Belongs to the ADP-ribosylglycohydrolase family.</text>
</comment>
<evidence type="ECO:0000256" key="12">
    <source>
        <dbReference type="ARBA" id="ARBA00022801"/>
    </source>
</evidence>
<dbReference type="GO" id="GO:0140292">
    <property type="term" value="F:ADP-ribosylserine hydrolase activity"/>
    <property type="evidence" value="ECO:0007669"/>
    <property type="project" value="Ensembl"/>
</dbReference>
<dbReference type="GO" id="GO:0061463">
    <property type="term" value="F:O-acetyl-ADP-ribose deacetylase activity"/>
    <property type="evidence" value="ECO:0007669"/>
    <property type="project" value="Ensembl"/>
</dbReference>
<dbReference type="GO" id="GO:0060546">
    <property type="term" value="P:negative regulation of necroptotic process"/>
    <property type="evidence" value="ECO:0007669"/>
    <property type="project" value="Ensembl"/>
</dbReference>
<keyword evidence="13 25" id="KW-0460">Magnesium</keyword>
<dbReference type="InterPro" id="IPR005502">
    <property type="entry name" value="Ribosyl_crysJ1"/>
</dbReference>
<feature type="binding site" evidence="25">
    <location>
        <position position="446"/>
    </location>
    <ligand>
        <name>Mg(2+)</name>
        <dbReference type="ChEBI" id="CHEBI:18420"/>
        <label>1</label>
    </ligand>
</feature>
<evidence type="ECO:0000256" key="20">
    <source>
        <dbReference type="ARBA" id="ARBA00042722"/>
    </source>
</evidence>
<keyword evidence="29" id="KW-1185">Reference proteome</keyword>
<evidence type="ECO:0000313" key="28">
    <source>
        <dbReference type="Ensembl" id="ENSPMRP00000017024.1"/>
    </source>
</evidence>
<evidence type="ECO:0000256" key="2">
    <source>
        <dbReference type="ARBA" id="ARBA00004286"/>
    </source>
</evidence>
<evidence type="ECO:0000256" key="13">
    <source>
        <dbReference type="ARBA" id="ARBA00022842"/>
    </source>
</evidence>
<evidence type="ECO:0000256" key="4">
    <source>
        <dbReference type="ARBA" id="ARBA00004496"/>
    </source>
</evidence>
<dbReference type="GO" id="GO:0016604">
    <property type="term" value="C:nuclear body"/>
    <property type="evidence" value="ECO:0007669"/>
    <property type="project" value="Ensembl"/>
</dbReference>
<feature type="region of interest" description="Disordered" evidence="26">
    <location>
        <begin position="153"/>
        <end position="189"/>
    </location>
</feature>
<evidence type="ECO:0000256" key="17">
    <source>
        <dbReference type="ARBA" id="ARBA00041057"/>
    </source>
</evidence>
<evidence type="ECO:0000256" key="11">
    <source>
        <dbReference type="ARBA" id="ARBA00022763"/>
    </source>
</evidence>
<dbReference type="Proteomes" id="UP000472272">
    <property type="component" value="Chromosome 8"/>
</dbReference>
<dbReference type="PANTHER" id="PTHR16222">
    <property type="entry name" value="ADP-RIBOSYLGLYCOHYDROLASE"/>
    <property type="match status" value="1"/>
</dbReference>
<comment type="subcellular location">
    <subcellularLocation>
        <location evidence="2">Chromosome</location>
    </subcellularLocation>
    <subcellularLocation>
        <location evidence="4">Cytoplasm</location>
    </subcellularLocation>
    <subcellularLocation>
        <location evidence="3">Mitochondrion matrix</location>
    </subcellularLocation>
    <subcellularLocation>
        <location evidence="1">Nucleus</location>
    </subcellularLocation>
</comment>
<keyword evidence="12" id="KW-0378">Hydrolase</keyword>
<keyword evidence="14" id="KW-0496">Mitochondrion</keyword>
<comment type="subunit">
    <text evidence="6">Monomer.</text>
</comment>
<dbReference type="InterPro" id="IPR036705">
    <property type="entry name" value="Ribosyl_crysJ1_sf"/>
</dbReference>
<evidence type="ECO:0000256" key="14">
    <source>
        <dbReference type="ARBA" id="ARBA00023128"/>
    </source>
</evidence>
<keyword evidence="9" id="KW-0963">Cytoplasm</keyword>
<dbReference type="Gene3D" id="1.10.4080.10">
    <property type="entry name" value="ADP-ribosylation/Crystallin J1"/>
    <property type="match status" value="1"/>
</dbReference>
<evidence type="ECO:0000256" key="5">
    <source>
        <dbReference type="ARBA" id="ARBA00010702"/>
    </source>
</evidence>
<dbReference type="SUPFAM" id="SSF101478">
    <property type="entry name" value="ADP-ribosylglycohydrolase"/>
    <property type="match status" value="1"/>
</dbReference>
<evidence type="ECO:0000256" key="27">
    <source>
        <dbReference type="SAM" id="SignalP"/>
    </source>
</evidence>
<feature type="binding site" evidence="25">
    <location>
        <position position="444"/>
    </location>
    <ligand>
        <name>Mg(2+)</name>
        <dbReference type="ChEBI" id="CHEBI:18420"/>
        <label>1</label>
    </ligand>
</feature>
<gene>
    <name evidence="28" type="primary">ADPRS</name>
</gene>
<dbReference type="AlphaFoldDB" id="A0A670J087"/>
<evidence type="ECO:0000256" key="10">
    <source>
        <dbReference type="ARBA" id="ARBA00022723"/>
    </source>
</evidence>
<evidence type="ECO:0000256" key="9">
    <source>
        <dbReference type="ARBA" id="ARBA00022490"/>
    </source>
</evidence>
<protein>
    <recommendedName>
        <fullName evidence="17">ADP-ribosylhydrolase ARH3</fullName>
        <ecNumber evidence="7">3.2.1.143</ecNumber>
    </recommendedName>
    <alternativeName>
        <fullName evidence="18">ADP-ribose glycohydrolase ARH3</fullName>
    </alternativeName>
    <alternativeName>
        <fullName evidence="19">ADP-ribosylhydrolase 3</fullName>
    </alternativeName>
    <alternativeName>
        <fullName evidence="22">O-acetyl-ADP-ribose deacetylase ARH3</fullName>
    </alternativeName>
    <alternativeName>
        <fullName evidence="23">Poly(ADP-ribose) glycohydrolase ARH3</fullName>
    </alternativeName>
    <alternativeName>
        <fullName evidence="21">[Protein ADP-ribosylarginine] hydrolase-like protein 2</fullName>
    </alternativeName>
    <alternativeName>
        <fullName evidence="20">[Protein ADP-ribosylserine] hydrolase</fullName>
    </alternativeName>
</protein>
<evidence type="ECO:0000256" key="7">
    <source>
        <dbReference type="ARBA" id="ARBA00012255"/>
    </source>
</evidence>
<dbReference type="Pfam" id="PF03747">
    <property type="entry name" value="ADP_ribosyl_GH"/>
    <property type="match status" value="1"/>
</dbReference>
<evidence type="ECO:0000256" key="22">
    <source>
        <dbReference type="ARBA" id="ARBA00043187"/>
    </source>
</evidence>
<evidence type="ECO:0000256" key="8">
    <source>
        <dbReference type="ARBA" id="ARBA00022454"/>
    </source>
</evidence>
<evidence type="ECO:0000256" key="18">
    <source>
        <dbReference type="ARBA" id="ARBA00042398"/>
    </source>
</evidence>
<reference evidence="28" key="3">
    <citation type="submission" date="2025-09" db="UniProtKB">
        <authorList>
            <consortium name="Ensembl"/>
        </authorList>
    </citation>
    <scope>IDENTIFICATION</scope>
</reference>
<evidence type="ECO:0000256" key="3">
    <source>
        <dbReference type="ARBA" id="ARBA00004305"/>
    </source>
</evidence>
<dbReference type="GO" id="GO:0140290">
    <property type="term" value="P:peptidyl-serine ADP-deribosylation"/>
    <property type="evidence" value="ECO:0007669"/>
    <property type="project" value="Ensembl"/>
</dbReference>
<keyword evidence="15" id="KW-0234">DNA repair</keyword>
<evidence type="ECO:0000256" key="15">
    <source>
        <dbReference type="ARBA" id="ARBA00023204"/>
    </source>
</evidence>
<feature type="compositionally biased region" description="Basic and acidic residues" evidence="26">
    <location>
        <begin position="153"/>
        <end position="169"/>
    </location>
</feature>
<organism evidence="28 29">
    <name type="scientific">Podarcis muralis</name>
    <name type="common">Wall lizard</name>
    <name type="synonym">Lacerta muralis</name>
    <dbReference type="NCBI Taxonomy" id="64176"/>
    <lineage>
        <taxon>Eukaryota</taxon>
        <taxon>Metazoa</taxon>
        <taxon>Chordata</taxon>
        <taxon>Craniata</taxon>
        <taxon>Vertebrata</taxon>
        <taxon>Euteleostomi</taxon>
        <taxon>Lepidosauria</taxon>
        <taxon>Squamata</taxon>
        <taxon>Bifurcata</taxon>
        <taxon>Unidentata</taxon>
        <taxon>Episquamata</taxon>
        <taxon>Laterata</taxon>
        <taxon>Lacertibaenia</taxon>
        <taxon>Lacertidae</taxon>
        <taxon>Podarcis</taxon>
    </lineage>
</organism>
<evidence type="ECO:0000256" key="1">
    <source>
        <dbReference type="ARBA" id="ARBA00004123"/>
    </source>
</evidence>
<dbReference type="GO" id="GO:0004649">
    <property type="term" value="F:poly(ADP-ribose) glycohydrolase activity"/>
    <property type="evidence" value="ECO:0007669"/>
    <property type="project" value="UniProtKB-EC"/>
</dbReference>
<dbReference type="GeneTree" id="ENSGT00390000015369"/>
<feature type="binding site" evidence="25">
    <location>
        <position position="207"/>
    </location>
    <ligand>
        <name>Mg(2+)</name>
        <dbReference type="ChEBI" id="CHEBI:18420"/>
        <label>1</label>
    </ligand>
</feature>
<keyword evidence="16" id="KW-0539">Nucleus</keyword>
<reference evidence="28 29" key="1">
    <citation type="journal article" date="2019" name="Proc. Natl. Acad. Sci. U.S.A.">
        <title>Regulatory changes in pterin and carotenoid genes underlie balanced color polymorphisms in the wall lizard.</title>
        <authorList>
            <person name="Andrade P."/>
            <person name="Pinho C."/>
            <person name="Perez I de Lanuza G."/>
            <person name="Afonso S."/>
            <person name="Brejcha J."/>
            <person name="Rubin C.J."/>
            <person name="Wallerman O."/>
            <person name="Pereira P."/>
            <person name="Sabatino S.J."/>
            <person name="Bellati A."/>
            <person name="Pellitteri-Rosa D."/>
            <person name="Bosakova Z."/>
            <person name="Bunikis I."/>
            <person name="Carretero M.A."/>
            <person name="Feiner N."/>
            <person name="Marsik P."/>
            <person name="Pauperio F."/>
            <person name="Salvi D."/>
            <person name="Soler L."/>
            <person name="While G.M."/>
            <person name="Uller T."/>
            <person name="Font E."/>
            <person name="Andersson L."/>
            <person name="Carneiro M."/>
        </authorList>
    </citation>
    <scope>NUCLEOTIDE SEQUENCE</scope>
</reference>
<keyword evidence="8" id="KW-0158">Chromosome</keyword>
<comment type="catalytic activity">
    <reaction evidence="24">
        <text>alpha-NAD(+) + H2O = ADP-D-ribose + nicotinamide + H(+)</text>
        <dbReference type="Rhea" id="RHEA:68792"/>
        <dbReference type="ChEBI" id="CHEBI:15377"/>
        <dbReference type="ChEBI" id="CHEBI:15378"/>
        <dbReference type="ChEBI" id="CHEBI:17154"/>
        <dbReference type="ChEBI" id="CHEBI:57967"/>
        <dbReference type="ChEBI" id="CHEBI:77017"/>
    </reaction>
</comment>
<dbReference type="FunFam" id="1.10.4080.10:FF:000001">
    <property type="entry name" value="ADP-ribose glycohydrolase ARH3"/>
    <property type="match status" value="1"/>
</dbReference>
<dbReference type="OMA" id="YANEYEM"/>
<sequence length="494" mass="54755">MGFFLRSILLFRSLPSFLSFCCYALHRPVLCLNKGRLREKLNETQNAVFSQGHRDGESGDHLLPSAAKRIHCSRAGAARGRRAPLFPPRTKGAKMAAAAGSGGAAAASVLSRSRFRGCLLGALLGDCLGGGFEAFETVNLAELLRFVRSLQPPEKERPAQDRLAPEVNHKTSSPARQEGECEDLHQEQGGYTDPHREDLGIHFYSDDTAMTHSIVRSLLAKQDFDEVDMAKRFAEEYKKDPDRTYGASVITVFKKLLRPKCRDVFEPARQQFNGKGSYGNGGAMRVAGISLAYSNVQDVKKFAKLSAELTHSNSLGYNGAILQALAVHYALQSVELNREKFVEQLIGHMEEVEADDKSVADARMLGYEELPYSKRLKKIKEFLEQSTVSKSDVVSELGNDIAALRSVPTAIYSFLRCMESHPDIPEDFNSLQRTIVYCISLGGDTDTIATMAGAIAGAYYGEEQVPRSWKYSCESFEETEKLADSLYELYCQRI</sequence>
<reference evidence="28" key="2">
    <citation type="submission" date="2025-08" db="UniProtKB">
        <authorList>
            <consortium name="Ensembl"/>
        </authorList>
    </citation>
    <scope>IDENTIFICATION</scope>
</reference>
<feature type="binding site" evidence="25">
    <location>
        <position position="447"/>
    </location>
    <ligand>
        <name>Mg(2+)</name>
        <dbReference type="ChEBI" id="CHEBI:18420"/>
        <label>1</label>
    </ligand>
</feature>
<evidence type="ECO:0000256" key="19">
    <source>
        <dbReference type="ARBA" id="ARBA00042471"/>
    </source>
</evidence>
<evidence type="ECO:0000256" key="6">
    <source>
        <dbReference type="ARBA" id="ARBA00011245"/>
    </source>
</evidence>
<feature type="compositionally biased region" description="Basic and acidic residues" evidence="26">
    <location>
        <begin position="177"/>
        <end position="186"/>
    </location>
</feature>
<accession>A0A670J087</accession>
<evidence type="ECO:0000256" key="21">
    <source>
        <dbReference type="ARBA" id="ARBA00042850"/>
    </source>
</evidence>
<evidence type="ECO:0000256" key="26">
    <source>
        <dbReference type="SAM" id="MobiDB-lite"/>
    </source>
</evidence>
<dbReference type="GO" id="GO:0000287">
    <property type="term" value="F:magnesium ion binding"/>
    <property type="evidence" value="ECO:0007669"/>
    <property type="project" value="Ensembl"/>
</dbReference>
<dbReference type="GO" id="GO:0090734">
    <property type="term" value="C:site of DNA damage"/>
    <property type="evidence" value="ECO:0007669"/>
    <property type="project" value="Ensembl"/>
</dbReference>
<dbReference type="EC" id="3.2.1.143" evidence="7"/>
<evidence type="ECO:0000256" key="16">
    <source>
        <dbReference type="ARBA" id="ARBA00023242"/>
    </source>
</evidence>
<dbReference type="GO" id="GO:0005759">
    <property type="term" value="C:mitochondrial matrix"/>
    <property type="evidence" value="ECO:0007669"/>
    <property type="project" value="UniProtKB-SubCell"/>
</dbReference>
<evidence type="ECO:0000256" key="23">
    <source>
        <dbReference type="ARBA" id="ARBA00043193"/>
    </source>
</evidence>
<feature type="binding site" evidence="25">
    <location>
        <position position="205"/>
    </location>
    <ligand>
        <name>Mg(2+)</name>
        <dbReference type="ChEBI" id="CHEBI:18420"/>
        <label>1</label>
    </ligand>
</feature>